<dbReference type="RefSeq" id="WP_184800874.1">
    <property type="nucleotide sequence ID" value="NZ_JACHMY010000001.1"/>
</dbReference>
<dbReference type="InterPro" id="IPR027580">
    <property type="entry name" value="EXLDI"/>
</dbReference>
<evidence type="ECO:0000313" key="2">
    <source>
        <dbReference type="Proteomes" id="UP000549971"/>
    </source>
</evidence>
<reference evidence="1 2" key="1">
    <citation type="submission" date="2020-08" db="EMBL/GenBank/DDBJ databases">
        <title>Sequencing the genomes of 1000 actinobacteria strains.</title>
        <authorList>
            <person name="Klenk H.-P."/>
        </authorList>
    </citation>
    <scope>NUCLEOTIDE SEQUENCE [LARGE SCALE GENOMIC DNA]</scope>
    <source>
        <strain evidence="1 2">DSM 28967</strain>
    </source>
</reference>
<organism evidence="1 2">
    <name type="scientific">Kribbella italica</name>
    <dbReference type="NCBI Taxonomy" id="1540520"/>
    <lineage>
        <taxon>Bacteria</taxon>
        <taxon>Bacillati</taxon>
        <taxon>Actinomycetota</taxon>
        <taxon>Actinomycetes</taxon>
        <taxon>Propionibacteriales</taxon>
        <taxon>Kribbellaceae</taxon>
        <taxon>Kribbella</taxon>
    </lineage>
</organism>
<name>A0A7W9JD93_9ACTN</name>
<accession>A0A7W9JD93</accession>
<dbReference type="AlphaFoldDB" id="A0A7W9JD93"/>
<dbReference type="NCBIfam" id="TIGR04342">
    <property type="entry name" value="EXLDI"/>
    <property type="match status" value="1"/>
</dbReference>
<sequence length="177" mass="19610">MPNKTIYVSDDDLALYKRAQEIAGNLSSAISTALRRYVEMEEGRLEGYDEITVRVGRGAGRKQRFSGVLLAEGGRSSKDGYEAFKVYRSRTGKFVLHADRRDQYKQGSTKPAATDDGGWRSWIGTLGLLDNTWSMAQGEATLDVVDTVAELRELIPEDLYALVEEAATQPAVEDLDI</sequence>
<dbReference type="Proteomes" id="UP000549971">
    <property type="component" value="Unassembled WGS sequence"/>
</dbReference>
<comment type="caution">
    <text evidence="1">The sequence shown here is derived from an EMBL/GenBank/DDBJ whole genome shotgun (WGS) entry which is preliminary data.</text>
</comment>
<gene>
    <name evidence="1" type="ORF">HDA39_006042</name>
</gene>
<evidence type="ECO:0000313" key="1">
    <source>
        <dbReference type="EMBL" id="MBB5839308.1"/>
    </source>
</evidence>
<dbReference type="EMBL" id="JACHMY010000001">
    <property type="protein sequence ID" value="MBB5839308.1"/>
    <property type="molecule type" value="Genomic_DNA"/>
</dbReference>
<keyword evidence="2" id="KW-1185">Reference proteome</keyword>
<protein>
    <submittedName>
        <fullName evidence="1">EXLDI family protein</fullName>
    </submittedName>
</protein>
<proteinExistence type="predicted"/>